<name>A0A5M3XQG9_9ACTN</name>
<organism evidence="2 3">
    <name type="scientific">Acrocarpospora pleiomorpha</name>
    <dbReference type="NCBI Taxonomy" id="90975"/>
    <lineage>
        <taxon>Bacteria</taxon>
        <taxon>Bacillati</taxon>
        <taxon>Actinomycetota</taxon>
        <taxon>Actinomycetes</taxon>
        <taxon>Streptosporangiales</taxon>
        <taxon>Streptosporangiaceae</taxon>
        <taxon>Acrocarpospora</taxon>
    </lineage>
</organism>
<proteinExistence type="predicted"/>
<protein>
    <submittedName>
        <fullName evidence="2">Uncharacterized protein</fullName>
    </submittedName>
</protein>
<comment type="caution">
    <text evidence="2">The sequence shown here is derived from an EMBL/GenBank/DDBJ whole genome shotgun (WGS) entry which is preliminary data.</text>
</comment>
<dbReference type="EMBL" id="BLAF01000042">
    <property type="protein sequence ID" value="GES23565.1"/>
    <property type="molecule type" value="Genomic_DNA"/>
</dbReference>
<dbReference type="RefSeq" id="WP_155348442.1">
    <property type="nucleotide sequence ID" value="NZ_BAAAHM010000043.1"/>
</dbReference>
<gene>
    <name evidence="2" type="ORF">Aple_064640</name>
</gene>
<reference evidence="2 3" key="1">
    <citation type="submission" date="2019-10" db="EMBL/GenBank/DDBJ databases">
        <title>Whole genome shotgun sequence of Acrocarpospora pleiomorpha NBRC 16267.</title>
        <authorList>
            <person name="Ichikawa N."/>
            <person name="Kimura A."/>
            <person name="Kitahashi Y."/>
            <person name="Komaki H."/>
            <person name="Oguchi A."/>
        </authorList>
    </citation>
    <scope>NUCLEOTIDE SEQUENCE [LARGE SCALE GENOMIC DNA]</scope>
    <source>
        <strain evidence="2 3">NBRC 16267</strain>
    </source>
</reference>
<dbReference type="OrthoDB" id="3521976at2"/>
<accession>A0A5M3XQG9</accession>
<keyword evidence="3" id="KW-1185">Reference proteome</keyword>
<sequence>MTLYLNLPDGTDKLEYLSGLPGSEVLPGRPRGLDEIPNYKALICVLDKGTYEAAGYIVSETDFSAWARSTGDRSETWLLIDRQIADDLCPGAAEKRQSWQSGLESDVEAAAHTDNLFPVARASRSGIGFHIELLRRYAKAFRGERQGTRSDDLLTDAEVQHVAAVDLDVIANDLETWAAHDWVAVIDISAERQHLAGPLPPFPGTGPDEIQPRTEGR</sequence>
<dbReference type="Proteomes" id="UP000377595">
    <property type="component" value="Unassembled WGS sequence"/>
</dbReference>
<dbReference type="AlphaFoldDB" id="A0A5M3XQG9"/>
<evidence type="ECO:0000256" key="1">
    <source>
        <dbReference type="SAM" id="MobiDB-lite"/>
    </source>
</evidence>
<evidence type="ECO:0000313" key="2">
    <source>
        <dbReference type="EMBL" id="GES23565.1"/>
    </source>
</evidence>
<evidence type="ECO:0000313" key="3">
    <source>
        <dbReference type="Proteomes" id="UP000377595"/>
    </source>
</evidence>
<feature type="region of interest" description="Disordered" evidence="1">
    <location>
        <begin position="196"/>
        <end position="217"/>
    </location>
</feature>